<protein>
    <submittedName>
        <fullName evidence="2">Uncharacterized protein</fullName>
    </submittedName>
</protein>
<gene>
    <name evidence="2" type="ORF">BIW11_14170</name>
</gene>
<reference evidence="2 3" key="1">
    <citation type="journal article" date="2017" name="Gigascience">
        <title>Draft genome of the honey bee ectoparasitic mite, Tropilaelaps mercedesae, is shaped by the parasitic life history.</title>
        <authorList>
            <person name="Dong X."/>
            <person name="Armstrong S.D."/>
            <person name="Xia D."/>
            <person name="Makepeace B.L."/>
            <person name="Darby A.C."/>
            <person name="Kadowaki T."/>
        </authorList>
    </citation>
    <scope>NUCLEOTIDE SEQUENCE [LARGE SCALE GENOMIC DNA]</scope>
    <source>
        <strain evidence="2">Wuxi-XJTLU</strain>
    </source>
</reference>
<evidence type="ECO:0000313" key="3">
    <source>
        <dbReference type="Proteomes" id="UP000192247"/>
    </source>
</evidence>
<accession>A0A1V9WYS5</accession>
<keyword evidence="1" id="KW-0812">Transmembrane</keyword>
<proteinExistence type="predicted"/>
<sequence>MHELTTLPPKEVSTLKELSGQETPPYSGVDDQSWLLLVLIFVGIYLSYKVLSSVRETQYRSERPKDVTRAWNLSMRHTRITPLGSSDLCAARRWRINGGLVTQLCRRIFSTMNTWPTRKYDDALDVDILGQLSGTATQNGSILTICPFVRSCAVSLGH</sequence>
<dbReference type="InParanoid" id="A0A1V9WYS5"/>
<comment type="caution">
    <text evidence="2">The sequence shown here is derived from an EMBL/GenBank/DDBJ whole genome shotgun (WGS) entry which is preliminary data.</text>
</comment>
<name>A0A1V9WYS5_9ACAR</name>
<keyword evidence="3" id="KW-1185">Reference proteome</keyword>
<dbReference type="AlphaFoldDB" id="A0A1V9WYS5"/>
<evidence type="ECO:0000313" key="2">
    <source>
        <dbReference type="EMBL" id="OQR66425.1"/>
    </source>
</evidence>
<keyword evidence="1" id="KW-0472">Membrane</keyword>
<keyword evidence="1" id="KW-1133">Transmembrane helix</keyword>
<dbReference type="EMBL" id="MNPL01032542">
    <property type="protein sequence ID" value="OQR66425.1"/>
    <property type="molecule type" value="Genomic_DNA"/>
</dbReference>
<organism evidence="2 3">
    <name type="scientific">Tropilaelaps mercedesae</name>
    <dbReference type="NCBI Taxonomy" id="418985"/>
    <lineage>
        <taxon>Eukaryota</taxon>
        <taxon>Metazoa</taxon>
        <taxon>Ecdysozoa</taxon>
        <taxon>Arthropoda</taxon>
        <taxon>Chelicerata</taxon>
        <taxon>Arachnida</taxon>
        <taxon>Acari</taxon>
        <taxon>Parasitiformes</taxon>
        <taxon>Mesostigmata</taxon>
        <taxon>Gamasina</taxon>
        <taxon>Dermanyssoidea</taxon>
        <taxon>Laelapidae</taxon>
        <taxon>Tropilaelaps</taxon>
    </lineage>
</organism>
<dbReference type="Proteomes" id="UP000192247">
    <property type="component" value="Unassembled WGS sequence"/>
</dbReference>
<evidence type="ECO:0000256" key="1">
    <source>
        <dbReference type="SAM" id="Phobius"/>
    </source>
</evidence>
<feature type="transmembrane region" description="Helical" evidence="1">
    <location>
        <begin position="33"/>
        <end position="51"/>
    </location>
</feature>